<evidence type="ECO:0008006" key="3">
    <source>
        <dbReference type="Google" id="ProtNLM"/>
    </source>
</evidence>
<dbReference type="InterPro" id="IPR013815">
    <property type="entry name" value="ATP_grasp_subdomain_1"/>
</dbReference>
<dbReference type="InterPro" id="IPR053191">
    <property type="entry name" value="DcsG_Biosynth_Enzyme"/>
</dbReference>
<organism evidence="1 2">
    <name type="scientific">Brachybacterium equifaecis</name>
    <dbReference type="NCBI Taxonomy" id="2910770"/>
    <lineage>
        <taxon>Bacteria</taxon>
        <taxon>Bacillati</taxon>
        <taxon>Actinomycetota</taxon>
        <taxon>Actinomycetes</taxon>
        <taxon>Micrococcales</taxon>
        <taxon>Dermabacteraceae</taxon>
        <taxon>Brachybacterium</taxon>
    </lineage>
</organism>
<dbReference type="SUPFAM" id="SSF56059">
    <property type="entry name" value="Glutathione synthetase ATP-binding domain-like"/>
    <property type="match status" value="1"/>
</dbReference>
<dbReference type="Gene3D" id="3.30.470.20">
    <property type="entry name" value="ATP-grasp fold, B domain"/>
    <property type="match status" value="1"/>
</dbReference>
<reference evidence="1" key="1">
    <citation type="submission" date="2022-02" db="EMBL/GenBank/DDBJ databases">
        <authorList>
            <person name="Lee M."/>
            <person name="Kim S.-J."/>
            <person name="Jung M.-Y."/>
        </authorList>
    </citation>
    <scope>NUCLEOTIDE SEQUENCE</scope>
    <source>
        <strain evidence="1">JHP9</strain>
    </source>
</reference>
<keyword evidence="2" id="KW-1185">Reference proteome</keyword>
<name>A0ABT0R1L2_9MICO</name>
<proteinExistence type="predicted"/>
<dbReference type="Gene3D" id="3.40.50.20">
    <property type="match status" value="1"/>
</dbReference>
<gene>
    <name evidence="1" type="ORF">Bequi_09610</name>
</gene>
<dbReference type="Gene3D" id="3.30.1490.20">
    <property type="entry name" value="ATP-grasp fold, A domain"/>
    <property type="match status" value="1"/>
</dbReference>
<sequence length="299" mass="32186">MARIGLITTDPAARGHEDGDIEPLRRALAERGEDCDILVWHEEQPWAQYDALVLRSPWDYPARLPDFRGWLDRLEESGARLLNPPPLVRWNLDKRYLEDLRGITVIPTVYCDELSGAAEELAARGSAAVVLKPTVSGGSRSTGLFQDDDPAALALAREILRGGTEIMIQPAIPELAAGAERGLFLIDGELSHAISKGAILQPGGGYLGGTYTEAIAPVEPSGAERECAAAALASVRALSRERGWGADAEEPLYARIDVVSTPAGVLLIEAELIEPSLFLQEVPSAIGRVADAIQRRTRG</sequence>
<dbReference type="EMBL" id="JAKNCJ010000004">
    <property type="protein sequence ID" value="MCL6423639.1"/>
    <property type="molecule type" value="Genomic_DNA"/>
</dbReference>
<dbReference type="PANTHER" id="PTHR39217:SF1">
    <property type="entry name" value="GLUTATHIONE SYNTHETASE"/>
    <property type="match status" value="1"/>
</dbReference>
<accession>A0ABT0R1L2</accession>
<dbReference type="Proteomes" id="UP001203761">
    <property type="component" value="Unassembled WGS sequence"/>
</dbReference>
<protein>
    <recommendedName>
        <fullName evidence="3">ATP-grasp domain-containing protein</fullName>
    </recommendedName>
</protein>
<evidence type="ECO:0000313" key="1">
    <source>
        <dbReference type="EMBL" id="MCL6423639.1"/>
    </source>
</evidence>
<comment type="caution">
    <text evidence="1">The sequence shown here is derived from an EMBL/GenBank/DDBJ whole genome shotgun (WGS) entry which is preliminary data.</text>
</comment>
<dbReference type="PANTHER" id="PTHR39217">
    <property type="match status" value="1"/>
</dbReference>
<evidence type="ECO:0000313" key="2">
    <source>
        <dbReference type="Proteomes" id="UP001203761"/>
    </source>
</evidence>
<dbReference type="RefSeq" id="WP_249737713.1">
    <property type="nucleotide sequence ID" value="NZ_JAKNCJ010000004.1"/>
</dbReference>